<dbReference type="InterPro" id="IPR018062">
    <property type="entry name" value="HTH_AraC-typ_CS"/>
</dbReference>
<comment type="caution">
    <text evidence="5">The sequence shown here is derived from an EMBL/GenBank/DDBJ whole genome shotgun (WGS) entry which is preliminary data.</text>
</comment>
<dbReference type="Proteomes" id="UP000598488">
    <property type="component" value="Unassembled WGS sequence"/>
</dbReference>
<evidence type="ECO:0000256" key="2">
    <source>
        <dbReference type="ARBA" id="ARBA00023125"/>
    </source>
</evidence>
<dbReference type="EMBL" id="JAEMUH010000006">
    <property type="protein sequence ID" value="MBJ7550526.1"/>
    <property type="molecule type" value="Genomic_DNA"/>
</dbReference>
<keyword evidence="6" id="KW-1185">Reference proteome</keyword>
<dbReference type="SUPFAM" id="SSF46689">
    <property type="entry name" value="Homeodomain-like"/>
    <property type="match status" value="1"/>
</dbReference>
<organism evidence="5 6">
    <name type="scientific">Marinomonas ostreistagni</name>
    <dbReference type="NCBI Taxonomy" id="359209"/>
    <lineage>
        <taxon>Bacteria</taxon>
        <taxon>Pseudomonadati</taxon>
        <taxon>Pseudomonadota</taxon>
        <taxon>Gammaproteobacteria</taxon>
        <taxon>Oceanospirillales</taxon>
        <taxon>Oceanospirillaceae</taxon>
        <taxon>Marinomonas</taxon>
    </lineage>
</organism>
<sequence length="278" mass="31591">MANQTANIKDLSQRKTLQSDAFSVYAPVYQQDLLNVPILKPVLIIICSGEKQLESKGRVETCYHDQFVFIAGSNSIGMRNIPKDYSYHAVLIEFEDDELPLKDNGETSDPVDFFIGDMNALLRESIAQFLEISAVYPEELLKLRRKEIISLLISIGYEGVFAIRRAHKLTDKITEIMKQSDANSINIPYISRLVGLSESTLHRKLKEENTSIKEIKDRFRMGTALHLIQTTDLPIGVIADRCGYQTHSKFSMRFKKHFGITPAELKKTRQAIVLPQSE</sequence>
<protein>
    <submittedName>
        <fullName evidence="5">Helix-turn-helix transcriptional regulator</fullName>
    </submittedName>
</protein>
<dbReference type="PROSITE" id="PS01124">
    <property type="entry name" value="HTH_ARAC_FAMILY_2"/>
    <property type="match status" value="1"/>
</dbReference>
<dbReference type="Gene3D" id="1.10.10.60">
    <property type="entry name" value="Homeodomain-like"/>
    <property type="match status" value="1"/>
</dbReference>
<keyword evidence="2" id="KW-0238">DNA-binding</keyword>
<name>A0ABS0ZA44_9GAMM</name>
<dbReference type="Pfam" id="PF12833">
    <property type="entry name" value="HTH_18"/>
    <property type="match status" value="1"/>
</dbReference>
<evidence type="ECO:0000313" key="6">
    <source>
        <dbReference type="Proteomes" id="UP000598488"/>
    </source>
</evidence>
<proteinExistence type="predicted"/>
<evidence type="ECO:0000313" key="5">
    <source>
        <dbReference type="EMBL" id="MBJ7550526.1"/>
    </source>
</evidence>
<evidence type="ECO:0000259" key="4">
    <source>
        <dbReference type="PROSITE" id="PS01124"/>
    </source>
</evidence>
<dbReference type="InterPro" id="IPR018060">
    <property type="entry name" value="HTH_AraC"/>
</dbReference>
<evidence type="ECO:0000256" key="1">
    <source>
        <dbReference type="ARBA" id="ARBA00023015"/>
    </source>
</evidence>
<keyword evidence="1" id="KW-0805">Transcription regulation</keyword>
<reference evidence="5 6" key="1">
    <citation type="submission" date="2020-12" db="EMBL/GenBank/DDBJ databases">
        <title>Comparative genome analysis of fungal antagonists Marinomonas ostreistagni 398 and M. spartinae 468.</title>
        <authorList>
            <person name="Fields J.L."/>
            <person name="Mavrodi O.V."/>
            <person name="Biber P.D."/>
            <person name="Indest K.J."/>
            <person name="Mavrodi D.V."/>
        </authorList>
    </citation>
    <scope>NUCLEOTIDE SEQUENCE [LARGE SCALE GENOMIC DNA]</scope>
    <source>
        <strain evidence="5 6">USM7</strain>
    </source>
</reference>
<dbReference type="PROSITE" id="PS00041">
    <property type="entry name" value="HTH_ARAC_FAMILY_1"/>
    <property type="match status" value="1"/>
</dbReference>
<dbReference type="PANTHER" id="PTHR43280">
    <property type="entry name" value="ARAC-FAMILY TRANSCRIPTIONAL REGULATOR"/>
    <property type="match status" value="1"/>
</dbReference>
<feature type="domain" description="HTH araC/xylS-type" evidence="4">
    <location>
        <begin position="171"/>
        <end position="268"/>
    </location>
</feature>
<dbReference type="RefSeq" id="WP_199462147.1">
    <property type="nucleotide sequence ID" value="NZ_JAEMUH010000006.1"/>
</dbReference>
<keyword evidence="3" id="KW-0804">Transcription</keyword>
<dbReference type="SMART" id="SM00342">
    <property type="entry name" value="HTH_ARAC"/>
    <property type="match status" value="1"/>
</dbReference>
<evidence type="ECO:0000256" key="3">
    <source>
        <dbReference type="ARBA" id="ARBA00023163"/>
    </source>
</evidence>
<dbReference type="PANTHER" id="PTHR43280:SF2">
    <property type="entry name" value="HTH-TYPE TRANSCRIPTIONAL REGULATOR EXSA"/>
    <property type="match status" value="1"/>
</dbReference>
<accession>A0ABS0ZA44</accession>
<dbReference type="InterPro" id="IPR009057">
    <property type="entry name" value="Homeodomain-like_sf"/>
</dbReference>
<gene>
    <name evidence="5" type="ORF">JHD44_07530</name>
</gene>